<dbReference type="AlphaFoldDB" id="A0A839N8P3"/>
<dbReference type="EMBL" id="JACHVQ010000001">
    <property type="protein sequence ID" value="MBB2891121.1"/>
    <property type="molecule type" value="Genomic_DNA"/>
</dbReference>
<keyword evidence="2" id="KW-1185">Reference proteome</keyword>
<sequence>MTITTLEKAEKIIFEANAEKATRRRETAELTAQAAGDLEAAKARLQGIQDTLRGGERVPADDWIMAHAEVDILTELQKGHEARGRKLVDQLATKQTAQVVANTISDFLDGTVPVVATFAEVDPASIKAPAVVVLQREDDRYDNRGHVAVAGKVGRAHTIQVQHYRIPKLHAGIDGEELSKFADQRLVKLELHRTGAKDMPAGAVLETYRVELVADPLEPPKLEKTPTGESIESAVSTYVHRFIDRLERGLPNSRYRYVVTDKHAGLDGVTIDGDQYTATAKMSTEIGLQKLTEHDGRWTAVTLESVDNPAEKTAELDPDEITGTLVHKGGIVTATKDARITRTSTDIQGYKHRRLKLDVVVDIAARVPETAVEDGIDTEGLTPAEIAEMRKIGAL</sequence>
<proteinExistence type="predicted"/>
<reference evidence="1 2" key="1">
    <citation type="submission" date="2020-08" db="EMBL/GenBank/DDBJ databases">
        <title>Sequencing the genomes of 1000 actinobacteria strains.</title>
        <authorList>
            <person name="Klenk H.-P."/>
        </authorList>
    </citation>
    <scope>NUCLEOTIDE SEQUENCE [LARGE SCALE GENOMIC DNA]</scope>
    <source>
        <strain evidence="1 2">DSM 105369</strain>
    </source>
</reference>
<evidence type="ECO:0000313" key="1">
    <source>
        <dbReference type="EMBL" id="MBB2891121.1"/>
    </source>
</evidence>
<organism evidence="1 2">
    <name type="scientific">Flexivirga oryzae</name>
    <dbReference type="NCBI Taxonomy" id="1794944"/>
    <lineage>
        <taxon>Bacteria</taxon>
        <taxon>Bacillati</taxon>
        <taxon>Actinomycetota</taxon>
        <taxon>Actinomycetes</taxon>
        <taxon>Micrococcales</taxon>
        <taxon>Dermacoccaceae</taxon>
        <taxon>Flexivirga</taxon>
    </lineage>
</organism>
<dbReference type="Proteomes" id="UP000559182">
    <property type="component" value="Unassembled WGS sequence"/>
</dbReference>
<gene>
    <name evidence="1" type="ORF">FHU39_001105</name>
</gene>
<accession>A0A839N8P3</accession>
<name>A0A839N8P3_9MICO</name>
<dbReference type="RefSeq" id="WP_183319428.1">
    <property type="nucleotide sequence ID" value="NZ_JACHVQ010000001.1"/>
</dbReference>
<comment type="caution">
    <text evidence="1">The sequence shown here is derived from an EMBL/GenBank/DDBJ whole genome shotgun (WGS) entry which is preliminary data.</text>
</comment>
<evidence type="ECO:0000313" key="2">
    <source>
        <dbReference type="Proteomes" id="UP000559182"/>
    </source>
</evidence>
<protein>
    <submittedName>
        <fullName evidence="1">Uncharacterized protein</fullName>
    </submittedName>
</protein>